<evidence type="ECO:0000256" key="1">
    <source>
        <dbReference type="SAM" id="Phobius"/>
    </source>
</evidence>
<dbReference type="AlphaFoldDB" id="A0A0F5Q2M7"/>
<keyword evidence="3" id="KW-1185">Reference proteome</keyword>
<protein>
    <submittedName>
        <fullName evidence="2">Uncharacterized protein</fullName>
    </submittedName>
</protein>
<keyword evidence="1" id="KW-0812">Transmembrane</keyword>
<accession>A0A0F5Q2M7</accession>
<dbReference type="PATRIC" id="fig|1293439.3.peg.3607"/>
<organism evidence="2 3">
    <name type="scientific">Devosia epidermidihirudinis</name>
    <dbReference type="NCBI Taxonomy" id="1293439"/>
    <lineage>
        <taxon>Bacteria</taxon>
        <taxon>Pseudomonadati</taxon>
        <taxon>Pseudomonadota</taxon>
        <taxon>Alphaproteobacteria</taxon>
        <taxon>Hyphomicrobiales</taxon>
        <taxon>Devosiaceae</taxon>
        <taxon>Devosia</taxon>
    </lineage>
</organism>
<evidence type="ECO:0000313" key="2">
    <source>
        <dbReference type="EMBL" id="KKC35152.1"/>
    </source>
</evidence>
<evidence type="ECO:0000313" key="3">
    <source>
        <dbReference type="Proteomes" id="UP000033411"/>
    </source>
</evidence>
<reference evidence="2 3" key="1">
    <citation type="submission" date="2015-03" db="EMBL/GenBank/DDBJ databases">
        <authorList>
            <person name="Lepp D."/>
            <person name="Hassan Y.I."/>
            <person name="Li X.-Z."/>
            <person name="Zhou T."/>
        </authorList>
    </citation>
    <scope>NUCLEOTIDE SEQUENCE [LARGE SCALE GENOMIC DNA]</scope>
    <source>
        <strain evidence="2 3">E84</strain>
    </source>
</reference>
<keyword evidence="1" id="KW-0472">Membrane</keyword>
<gene>
    <name evidence="2" type="ORF">WH87_17685</name>
</gene>
<dbReference type="STRING" id="1293439.WH87_17685"/>
<dbReference type="EMBL" id="LANJ01000047">
    <property type="protein sequence ID" value="KKC35152.1"/>
    <property type="molecule type" value="Genomic_DNA"/>
</dbReference>
<sequence>MTTTKGRHVGAYERFKLGEFLPALALLLVGMTALVIATLSPSGDNGQYAVIAPPWSRLVDTIALIQKADGRIVDMGGPPNVIIAHSTNPDFVQALYGAGAWLVIDPMTLRGCAGLVQETL</sequence>
<dbReference type="Proteomes" id="UP000033411">
    <property type="component" value="Unassembled WGS sequence"/>
</dbReference>
<comment type="caution">
    <text evidence="2">The sequence shown here is derived from an EMBL/GenBank/DDBJ whole genome shotgun (WGS) entry which is preliminary data.</text>
</comment>
<feature type="transmembrane region" description="Helical" evidence="1">
    <location>
        <begin position="20"/>
        <end position="39"/>
    </location>
</feature>
<keyword evidence="1" id="KW-1133">Transmembrane helix</keyword>
<name>A0A0F5Q2M7_9HYPH</name>
<proteinExistence type="predicted"/>